<dbReference type="EMBL" id="VOQR01000001">
    <property type="protein sequence ID" value="TXC71092.1"/>
    <property type="molecule type" value="Genomic_DNA"/>
</dbReference>
<organism evidence="5 6">
    <name type="scientific">Sphingomonas ginsenosidivorax</name>
    <dbReference type="NCBI Taxonomy" id="862135"/>
    <lineage>
        <taxon>Bacteria</taxon>
        <taxon>Pseudomonadati</taxon>
        <taxon>Pseudomonadota</taxon>
        <taxon>Alphaproteobacteria</taxon>
        <taxon>Sphingomonadales</taxon>
        <taxon>Sphingomonadaceae</taxon>
        <taxon>Sphingomonas</taxon>
    </lineage>
</organism>
<dbReference type="Proteomes" id="UP000321250">
    <property type="component" value="Unassembled WGS sequence"/>
</dbReference>
<comment type="similarity">
    <text evidence="1">Belongs to the glycosyl hydrolase 3 family.</text>
</comment>
<dbReference type="PRINTS" id="PR00133">
    <property type="entry name" value="GLHYDRLASE3"/>
</dbReference>
<dbReference type="InterPro" id="IPR013783">
    <property type="entry name" value="Ig-like_fold"/>
</dbReference>
<accession>A0A5C6UEB9</accession>
<dbReference type="InterPro" id="IPR002772">
    <property type="entry name" value="Glyco_hydro_3_C"/>
</dbReference>
<keyword evidence="2 5" id="KW-0378">Hydrolase</keyword>
<dbReference type="PANTHER" id="PTHR42715:SF10">
    <property type="entry name" value="BETA-GLUCOSIDASE"/>
    <property type="match status" value="1"/>
</dbReference>
<dbReference type="InterPro" id="IPR001764">
    <property type="entry name" value="Glyco_hydro_3_N"/>
</dbReference>
<dbReference type="OrthoDB" id="9781691at2"/>
<dbReference type="InterPro" id="IPR017853">
    <property type="entry name" value="GH"/>
</dbReference>
<dbReference type="SUPFAM" id="SSF52279">
    <property type="entry name" value="Beta-D-glucan exohydrolase, C-terminal domain"/>
    <property type="match status" value="1"/>
</dbReference>
<dbReference type="Gene3D" id="2.60.40.10">
    <property type="entry name" value="Immunoglobulins"/>
    <property type="match status" value="1"/>
</dbReference>
<proteinExistence type="inferred from homology"/>
<dbReference type="SMART" id="SM01217">
    <property type="entry name" value="Fn3_like"/>
    <property type="match status" value="1"/>
</dbReference>
<dbReference type="PANTHER" id="PTHR42715">
    <property type="entry name" value="BETA-GLUCOSIDASE"/>
    <property type="match status" value="1"/>
</dbReference>
<dbReference type="InterPro" id="IPR036881">
    <property type="entry name" value="Glyco_hydro_3_C_sf"/>
</dbReference>
<dbReference type="Pfam" id="PF01915">
    <property type="entry name" value="Glyco_hydro_3_C"/>
    <property type="match status" value="1"/>
</dbReference>
<evidence type="ECO:0000313" key="6">
    <source>
        <dbReference type="Proteomes" id="UP000321250"/>
    </source>
</evidence>
<keyword evidence="6" id="KW-1185">Reference proteome</keyword>
<dbReference type="Pfam" id="PF00933">
    <property type="entry name" value="Glyco_hydro_3"/>
    <property type="match status" value="1"/>
</dbReference>
<dbReference type="AlphaFoldDB" id="A0A5C6UEB9"/>
<evidence type="ECO:0000256" key="2">
    <source>
        <dbReference type="ARBA" id="ARBA00022801"/>
    </source>
</evidence>
<dbReference type="InterPro" id="IPR036962">
    <property type="entry name" value="Glyco_hydro_3_N_sf"/>
</dbReference>
<evidence type="ECO:0000256" key="1">
    <source>
        <dbReference type="ARBA" id="ARBA00005336"/>
    </source>
</evidence>
<dbReference type="GO" id="GO:0005975">
    <property type="term" value="P:carbohydrate metabolic process"/>
    <property type="evidence" value="ECO:0007669"/>
    <property type="project" value="InterPro"/>
</dbReference>
<sequence>MKHIAMLAWLVAAAGQAHAQTADPDARAAAVERQMTEEERFSLVWGYMPVASRRGPAPTPAYVKPAAGYYPPIPRLDFPGIYETDASLGVTNPKMSRIGDVATALPSGLALAASFDPDLARRTGAMIGGEARAKGFNVLLAGGVNLTRDWFGGRNFEYLGEDPLLAGVLAGESIRGIQSQRVVSTAKHLVLNAQETLRHSIDARIAEAELRESDLLAFEIALERGRPGAIMCAYNKINAAHSCANDWLLNRVLRGDWGFKGYVMSDWGATHGPTDMAAGLDQQSGAQLDSQVWFDKPLRAALGKTVPREALPTSVRRILRSLYAVGADAPLAETPIDYAANARVAREAAGAGIVLLKNDGVLPLATTAKTILIVGRYANRGIWSGGGSSQVTPVGGPLVRLPFGGSPFLEVSGYQVLMPSSPLDALRAQLPGATIEFDPGYSPELAAARAAHADLVLVFANQWQVESIDNPSLALPDGQDRLIELVAAANPNAVVVLETGNPVAMPWLGKVRAVVEAWYSGQEGGAAIADVLTGRVNPSGRLPITFPATAAQAPRARPEGLGLPDDGTHQFGVDYVEGADVGYRWYAGQSRKPLFAFGHGLSYTQFRHSQPAVDGRRLSARVTVTNTGARAGADVVQLYLTRRNGQVLRRLAGFARVELQPGETRAVTMAIDPRLLSRWSGTGWALDAGNYAFAIGRSAEDLGATTTVRLAARTIAP</sequence>
<dbReference type="SUPFAM" id="SSF51445">
    <property type="entry name" value="(Trans)glycosidases"/>
    <property type="match status" value="1"/>
</dbReference>
<dbReference type="InterPro" id="IPR050288">
    <property type="entry name" value="Cellulose_deg_GH3"/>
</dbReference>
<dbReference type="RefSeq" id="WP_147082039.1">
    <property type="nucleotide sequence ID" value="NZ_VOQR01000001.1"/>
</dbReference>
<keyword evidence="3" id="KW-0732">Signal</keyword>
<dbReference type="Gene3D" id="3.20.20.300">
    <property type="entry name" value="Glycoside hydrolase, family 3, N-terminal domain"/>
    <property type="match status" value="1"/>
</dbReference>
<gene>
    <name evidence="5" type="ORF">FSB78_09105</name>
</gene>
<feature type="signal peptide" evidence="3">
    <location>
        <begin position="1"/>
        <end position="19"/>
    </location>
</feature>
<protein>
    <submittedName>
        <fullName evidence="5">Glycosyl hydrolase</fullName>
    </submittedName>
</protein>
<feature type="chain" id="PRO_5022725711" evidence="3">
    <location>
        <begin position="20"/>
        <end position="717"/>
    </location>
</feature>
<dbReference type="InterPro" id="IPR026891">
    <property type="entry name" value="Fn3-like"/>
</dbReference>
<dbReference type="GO" id="GO:0004553">
    <property type="term" value="F:hydrolase activity, hydrolyzing O-glycosyl compounds"/>
    <property type="evidence" value="ECO:0007669"/>
    <property type="project" value="InterPro"/>
</dbReference>
<evidence type="ECO:0000259" key="4">
    <source>
        <dbReference type="SMART" id="SM01217"/>
    </source>
</evidence>
<dbReference type="Pfam" id="PF14310">
    <property type="entry name" value="Fn3-like"/>
    <property type="match status" value="1"/>
</dbReference>
<name>A0A5C6UEB9_9SPHN</name>
<dbReference type="Gene3D" id="3.40.50.1700">
    <property type="entry name" value="Glycoside hydrolase family 3 C-terminal domain"/>
    <property type="match status" value="1"/>
</dbReference>
<reference evidence="5 6" key="1">
    <citation type="journal article" date="2013" name="Antonie Van Leeuwenhoek">
        <title>Sphingomonas ginsenosidivorax sp. nov., with the ability to transform ginsenosides.</title>
        <authorList>
            <person name="Jin X.F."/>
            <person name="Kim J.K."/>
            <person name="Liu Q.M."/>
            <person name="Kang M.S."/>
            <person name="He D."/>
            <person name="Jin F.X."/>
            <person name="Kim S.C."/>
            <person name="Im W.T."/>
        </authorList>
    </citation>
    <scope>NUCLEOTIDE SEQUENCE [LARGE SCALE GENOMIC DNA]</scope>
    <source>
        <strain evidence="5 6">KHI67</strain>
    </source>
</reference>
<evidence type="ECO:0000313" key="5">
    <source>
        <dbReference type="EMBL" id="TXC71092.1"/>
    </source>
</evidence>
<evidence type="ECO:0000256" key="3">
    <source>
        <dbReference type="SAM" id="SignalP"/>
    </source>
</evidence>
<feature type="domain" description="Fibronectin type III-like" evidence="4">
    <location>
        <begin position="634"/>
        <end position="699"/>
    </location>
</feature>
<comment type="caution">
    <text evidence="5">The sequence shown here is derived from an EMBL/GenBank/DDBJ whole genome shotgun (WGS) entry which is preliminary data.</text>
</comment>